<dbReference type="GO" id="GO:0000245">
    <property type="term" value="P:spliceosomal complex assembly"/>
    <property type="evidence" value="ECO:0007669"/>
    <property type="project" value="TreeGrafter"/>
</dbReference>
<dbReference type="Pfam" id="PF00069">
    <property type="entry name" value="Pkinase"/>
    <property type="match status" value="1"/>
</dbReference>
<dbReference type="GO" id="GO:0005524">
    <property type="term" value="F:ATP binding"/>
    <property type="evidence" value="ECO:0007669"/>
    <property type="project" value="UniProtKB-KW"/>
</dbReference>
<sequence>VKLSNLLVGNSLYYEERDLEDYLESHPVETVADVGELQSRHYPIFKEQPIPHPYTWDTSAFEAEKMFIYLIDFGHAQRAGEQPTEDCFGALALRAPEVILWSDFGPGVDIWAVGCITFELLVGRWLFDPEEGEDWSVEDDHLAKIMELTGQRFPQSMLDRAKRRKQYFSDDGNLLKINKLIPTSLETAMANYSIPGLSEDEIGNAADFIRACLRLDYKERATAKELLNHPFLSNAFKC</sequence>
<dbReference type="GO" id="GO:0050684">
    <property type="term" value="P:regulation of mRNA processing"/>
    <property type="evidence" value="ECO:0007669"/>
    <property type="project" value="TreeGrafter"/>
</dbReference>
<evidence type="ECO:0000256" key="2">
    <source>
        <dbReference type="ARBA" id="ARBA00022527"/>
    </source>
</evidence>
<dbReference type="GO" id="GO:0004674">
    <property type="term" value="F:protein serine/threonine kinase activity"/>
    <property type="evidence" value="ECO:0007669"/>
    <property type="project" value="UniProtKB-KW"/>
</dbReference>
<comment type="catalytic activity">
    <reaction evidence="8">
        <text>L-seryl-[protein] + ATP = O-phospho-L-seryl-[protein] + ADP + H(+)</text>
        <dbReference type="Rhea" id="RHEA:17989"/>
        <dbReference type="Rhea" id="RHEA-COMP:9863"/>
        <dbReference type="Rhea" id="RHEA-COMP:11604"/>
        <dbReference type="ChEBI" id="CHEBI:15378"/>
        <dbReference type="ChEBI" id="CHEBI:29999"/>
        <dbReference type="ChEBI" id="CHEBI:30616"/>
        <dbReference type="ChEBI" id="CHEBI:83421"/>
        <dbReference type="ChEBI" id="CHEBI:456216"/>
        <dbReference type="EC" id="2.7.11.1"/>
    </reaction>
</comment>
<evidence type="ECO:0000256" key="8">
    <source>
        <dbReference type="ARBA" id="ARBA00048679"/>
    </source>
</evidence>
<accession>A0AAD6YH80</accession>
<keyword evidence="6" id="KW-0067">ATP-binding</keyword>
<dbReference type="PANTHER" id="PTHR47634:SF9">
    <property type="entry name" value="PROTEIN KINASE DOMAIN-CONTAINING PROTEIN-RELATED"/>
    <property type="match status" value="1"/>
</dbReference>
<comment type="caution">
    <text evidence="10">The sequence shown here is derived from an EMBL/GenBank/DDBJ whole genome shotgun (WGS) entry which is preliminary data.</text>
</comment>
<feature type="non-terminal residue" evidence="10">
    <location>
        <position position="1"/>
    </location>
</feature>
<evidence type="ECO:0000313" key="10">
    <source>
        <dbReference type="EMBL" id="KAJ7209761.1"/>
    </source>
</evidence>
<organism evidence="10 11">
    <name type="scientific">Mycena pura</name>
    <dbReference type="NCBI Taxonomy" id="153505"/>
    <lineage>
        <taxon>Eukaryota</taxon>
        <taxon>Fungi</taxon>
        <taxon>Dikarya</taxon>
        <taxon>Basidiomycota</taxon>
        <taxon>Agaricomycotina</taxon>
        <taxon>Agaricomycetes</taxon>
        <taxon>Agaricomycetidae</taxon>
        <taxon>Agaricales</taxon>
        <taxon>Marasmiineae</taxon>
        <taxon>Mycenaceae</taxon>
        <taxon>Mycena</taxon>
    </lineage>
</organism>
<evidence type="ECO:0000256" key="7">
    <source>
        <dbReference type="ARBA" id="ARBA00047899"/>
    </source>
</evidence>
<comment type="catalytic activity">
    <reaction evidence="7">
        <text>L-threonyl-[protein] + ATP = O-phospho-L-threonyl-[protein] + ADP + H(+)</text>
        <dbReference type="Rhea" id="RHEA:46608"/>
        <dbReference type="Rhea" id="RHEA-COMP:11060"/>
        <dbReference type="Rhea" id="RHEA-COMP:11605"/>
        <dbReference type="ChEBI" id="CHEBI:15378"/>
        <dbReference type="ChEBI" id="CHEBI:30013"/>
        <dbReference type="ChEBI" id="CHEBI:30616"/>
        <dbReference type="ChEBI" id="CHEBI:61977"/>
        <dbReference type="ChEBI" id="CHEBI:456216"/>
        <dbReference type="EC" id="2.7.11.1"/>
    </reaction>
</comment>
<dbReference type="InterPro" id="IPR051334">
    <property type="entry name" value="SRPK"/>
</dbReference>
<feature type="domain" description="Protein kinase" evidence="9">
    <location>
        <begin position="1"/>
        <end position="232"/>
    </location>
</feature>
<name>A0AAD6YH80_9AGAR</name>
<keyword evidence="5 10" id="KW-0418">Kinase</keyword>
<keyword evidence="4" id="KW-0547">Nucleotide-binding</keyword>
<keyword evidence="11" id="KW-1185">Reference proteome</keyword>
<evidence type="ECO:0000256" key="3">
    <source>
        <dbReference type="ARBA" id="ARBA00022679"/>
    </source>
</evidence>
<evidence type="ECO:0000256" key="4">
    <source>
        <dbReference type="ARBA" id="ARBA00022741"/>
    </source>
</evidence>
<keyword evidence="3" id="KW-0808">Transferase</keyword>
<evidence type="ECO:0000259" key="9">
    <source>
        <dbReference type="PROSITE" id="PS50011"/>
    </source>
</evidence>
<dbReference type="PANTHER" id="PTHR47634">
    <property type="entry name" value="PROTEIN KINASE DOMAIN-CONTAINING PROTEIN-RELATED"/>
    <property type="match status" value="1"/>
</dbReference>
<dbReference type="EC" id="2.7.11.1" evidence="1"/>
<proteinExistence type="predicted"/>
<reference evidence="10" key="1">
    <citation type="submission" date="2023-03" db="EMBL/GenBank/DDBJ databases">
        <title>Massive genome expansion in bonnet fungi (Mycena s.s.) driven by repeated elements and novel gene families across ecological guilds.</title>
        <authorList>
            <consortium name="Lawrence Berkeley National Laboratory"/>
            <person name="Harder C.B."/>
            <person name="Miyauchi S."/>
            <person name="Viragh M."/>
            <person name="Kuo A."/>
            <person name="Thoen E."/>
            <person name="Andreopoulos B."/>
            <person name="Lu D."/>
            <person name="Skrede I."/>
            <person name="Drula E."/>
            <person name="Henrissat B."/>
            <person name="Morin E."/>
            <person name="Kohler A."/>
            <person name="Barry K."/>
            <person name="LaButti K."/>
            <person name="Morin E."/>
            <person name="Salamov A."/>
            <person name="Lipzen A."/>
            <person name="Mereny Z."/>
            <person name="Hegedus B."/>
            <person name="Baldrian P."/>
            <person name="Stursova M."/>
            <person name="Weitz H."/>
            <person name="Taylor A."/>
            <person name="Grigoriev I.V."/>
            <person name="Nagy L.G."/>
            <person name="Martin F."/>
            <person name="Kauserud H."/>
        </authorList>
    </citation>
    <scope>NUCLEOTIDE SEQUENCE</scope>
    <source>
        <strain evidence="10">9144</strain>
    </source>
</reference>
<evidence type="ECO:0000313" key="11">
    <source>
        <dbReference type="Proteomes" id="UP001219525"/>
    </source>
</evidence>
<dbReference type="InterPro" id="IPR000719">
    <property type="entry name" value="Prot_kinase_dom"/>
</dbReference>
<dbReference type="EMBL" id="JARJCW010000030">
    <property type="protein sequence ID" value="KAJ7209761.1"/>
    <property type="molecule type" value="Genomic_DNA"/>
</dbReference>
<protein>
    <recommendedName>
        <fullName evidence="1">non-specific serine/threonine protein kinase</fullName>
        <ecNumber evidence="1">2.7.11.1</ecNumber>
    </recommendedName>
</protein>
<dbReference type="AlphaFoldDB" id="A0AAD6YH80"/>
<evidence type="ECO:0000256" key="5">
    <source>
        <dbReference type="ARBA" id="ARBA00022777"/>
    </source>
</evidence>
<keyword evidence="2" id="KW-0723">Serine/threonine-protein kinase</keyword>
<feature type="non-terminal residue" evidence="10">
    <location>
        <position position="238"/>
    </location>
</feature>
<dbReference type="SMART" id="SM00220">
    <property type="entry name" value="S_TKc"/>
    <property type="match status" value="1"/>
</dbReference>
<evidence type="ECO:0000256" key="1">
    <source>
        <dbReference type="ARBA" id="ARBA00012513"/>
    </source>
</evidence>
<dbReference type="Proteomes" id="UP001219525">
    <property type="component" value="Unassembled WGS sequence"/>
</dbReference>
<dbReference type="InterPro" id="IPR011009">
    <property type="entry name" value="Kinase-like_dom_sf"/>
</dbReference>
<gene>
    <name evidence="10" type="ORF">GGX14DRAFT_316337</name>
</gene>
<dbReference type="PROSITE" id="PS50011">
    <property type="entry name" value="PROTEIN_KINASE_DOM"/>
    <property type="match status" value="1"/>
</dbReference>
<dbReference type="Gene3D" id="1.10.510.10">
    <property type="entry name" value="Transferase(Phosphotransferase) domain 1"/>
    <property type="match status" value="1"/>
</dbReference>
<evidence type="ECO:0000256" key="6">
    <source>
        <dbReference type="ARBA" id="ARBA00022840"/>
    </source>
</evidence>
<dbReference type="SUPFAM" id="SSF56112">
    <property type="entry name" value="Protein kinase-like (PK-like)"/>
    <property type="match status" value="1"/>
</dbReference>